<dbReference type="EMBL" id="JAULUE010002064">
    <property type="protein sequence ID" value="KAK5879537.1"/>
    <property type="molecule type" value="Genomic_DNA"/>
</dbReference>
<comment type="subcellular location">
    <subcellularLocation>
        <location evidence="1">Cell membrane</location>
        <topology evidence="1">Multi-pass membrane protein</topology>
    </subcellularLocation>
</comment>
<keyword evidence="11 12" id="KW-0807">Transducer</keyword>
<feature type="domain" description="G-protein coupled receptors family 1 profile" evidence="14">
    <location>
        <begin position="62"/>
        <end position="313"/>
    </location>
</feature>
<dbReference type="GO" id="GO:0005886">
    <property type="term" value="C:plasma membrane"/>
    <property type="evidence" value="ECO:0007669"/>
    <property type="project" value="UniProtKB-SubCell"/>
</dbReference>
<feature type="transmembrane region" description="Helical" evidence="13">
    <location>
        <begin position="79"/>
        <end position="103"/>
    </location>
</feature>
<evidence type="ECO:0000256" key="1">
    <source>
        <dbReference type="ARBA" id="ARBA00004651"/>
    </source>
</evidence>
<dbReference type="Gene3D" id="1.20.1070.10">
    <property type="entry name" value="Rhodopsin 7-helix transmembrane proteins"/>
    <property type="match status" value="1"/>
</dbReference>
<name>A0AAN8B7H9_9TELE</name>
<keyword evidence="16" id="KW-1185">Reference proteome</keyword>
<evidence type="ECO:0000256" key="13">
    <source>
        <dbReference type="SAM" id="Phobius"/>
    </source>
</evidence>
<protein>
    <recommendedName>
        <fullName evidence="14">G-protein coupled receptors family 1 profile domain-containing protein</fullName>
    </recommendedName>
</protein>
<evidence type="ECO:0000256" key="5">
    <source>
        <dbReference type="ARBA" id="ARBA00022989"/>
    </source>
</evidence>
<evidence type="ECO:0000256" key="12">
    <source>
        <dbReference type="RuleBase" id="RU000688"/>
    </source>
</evidence>
<evidence type="ECO:0000313" key="15">
    <source>
        <dbReference type="EMBL" id="KAK5879537.1"/>
    </source>
</evidence>
<dbReference type="PROSITE" id="PS00237">
    <property type="entry name" value="G_PROTEIN_RECEP_F1_1"/>
    <property type="match status" value="1"/>
</dbReference>
<organism evidence="15 16">
    <name type="scientific">Champsocephalus esox</name>
    <name type="common">pike icefish</name>
    <dbReference type="NCBI Taxonomy" id="159716"/>
    <lineage>
        <taxon>Eukaryota</taxon>
        <taxon>Metazoa</taxon>
        <taxon>Chordata</taxon>
        <taxon>Craniata</taxon>
        <taxon>Vertebrata</taxon>
        <taxon>Euteleostomi</taxon>
        <taxon>Actinopterygii</taxon>
        <taxon>Neopterygii</taxon>
        <taxon>Teleostei</taxon>
        <taxon>Neoteleostei</taxon>
        <taxon>Acanthomorphata</taxon>
        <taxon>Eupercaria</taxon>
        <taxon>Perciformes</taxon>
        <taxon>Notothenioidei</taxon>
        <taxon>Channichthyidae</taxon>
        <taxon>Champsocephalus</taxon>
    </lineage>
</organism>
<keyword evidence="6 12" id="KW-0297">G-protein coupled receptor</keyword>
<dbReference type="Pfam" id="PF00001">
    <property type="entry name" value="7tm_1"/>
    <property type="match status" value="1"/>
</dbReference>
<dbReference type="InterPro" id="IPR000276">
    <property type="entry name" value="GPCR_Rhodpsn"/>
</dbReference>
<dbReference type="InterPro" id="IPR017452">
    <property type="entry name" value="GPCR_Rhodpsn_7TM"/>
</dbReference>
<dbReference type="GO" id="GO:0010972">
    <property type="term" value="P:negative regulation of G2/M transition of mitotic cell cycle"/>
    <property type="evidence" value="ECO:0007669"/>
    <property type="project" value="TreeGrafter"/>
</dbReference>
<evidence type="ECO:0000256" key="9">
    <source>
        <dbReference type="ARBA" id="ARBA00023170"/>
    </source>
</evidence>
<feature type="transmembrane region" description="Helical" evidence="13">
    <location>
        <begin position="49"/>
        <end position="72"/>
    </location>
</feature>
<dbReference type="PANTHER" id="PTHR24234:SF7">
    <property type="entry name" value="G-PROTEIN COUPLED RECEPTOR 132-RELATED"/>
    <property type="match status" value="1"/>
</dbReference>
<feature type="transmembrane region" description="Helical" evidence="13">
    <location>
        <begin position="207"/>
        <end position="228"/>
    </location>
</feature>
<dbReference type="FunFam" id="1.20.1070.10:FF:000065">
    <property type="entry name" value="G-protein coupled receptor 4"/>
    <property type="match status" value="1"/>
</dbReference>
<evidence type="ECO:0000256" key="6">
    <source>
        <dbReference type="ARBA" id="ARBA00023040"/>
    </source>
</evidence>
<keyword evidence="7 13" id="KW-0472">Membrane</keyword>
<dbReference type="PROSITE" id="PS50262">
    <property type="entry name" value="G_PROTEIN_RECEP_F1_2"/>
    <property type="match status" value="1"/>
</dbReference>
<dbReference type="PANTHER" id="PTHR24234">
    <property type="entry name" value="LYSOPHOSPHATIDIC ACID RECEPTOR 5/SPHINGOSYLPHOSPHORYLCHOLINE RECEPTOR"/>
    <property type="match status" value="1"/>
</dbReference>
<keyword evidence="4 12" id="KW-0812">Transmembrane</keyword>
<gene>
    <name evidence="15" type="ORF">CesoFtcFv8_022642</name>
</gene>
<evidence type="ECO:0000256" key="7">
    <source>
        <dbReference type="ARBA" id="ARBA00023136"/>
    </source>
</evidence>
<dbReference type="Proteomes" id="UP001335648">
    <property type="component" value="Unassembled WGS sequence"/>
</dbReference>
<reference evidence="15 16" key="1">
    <citation type="journal article" date="2023" name="Mol. Biol. Evol.">
        <title>Genomics of Secondarily Temperate Adaptation in the Only Non-Antarctic Icefish.</title>
        <authorList>
            <person name="Rivera-Colon A.G."/>
            <person name="Rayamajhi N."/>
            <person name="Minhas B.F."/>
            <person name="Madrigal G."/>
            <person name="Bilyk K.T."/>
            <person name="Yoon V."/>
            <person name="Hune M."/>
            <person name="Gregory S."/>
            <person name="Cheng C.H.C."/>
            <person name="Catchen J.M."/>
        </authorList>
    </citation>
    <scope>NUCLEOTIDE SEQUENCE [LARGE SCALE GENOMIC DNA]</scope>
    <source>
        <strain evidence="15">JC2023a</strain>
    </source>
</reference>
<keyword evidence="9 12" id="KW-0675">Receptor</keyword>
<dbReference type="GO" id="GO:0004930">
    <property type="term" value="F:G protein-coupled receptor activity"/>
    <property type="evidence" value="ECO:0007669"/>
    <property type="project" value="UniProtKB-KW"/>
</dbReference>
<evidence type="ECO:0000256" key="8">
    <source>
        <dbReference type="ARBA" id="ARBA00023157"/>
    </source>
</evidence>
<dbReference type="GO" id="GO:0000082">
    <property type="term" value="P:G1/S transition of mitotic cell cycle"/>
    <property type="evidence" value="ECO:0007669"/>
    <property type="project" value="TreeGrafter"/>
</dbReference>
<evidence type="ECO:0000259" key="14">
    <source>
        <dbReference type="PROSITE" id="PS50262"/>
    </source>
</evidence>
<dbReference type="PRINTS" id="PR00237">
    <property type="entry name" value="GPCRRHODOPSN"/>
</dbReference>
<sequence length="375" mass="41459">MTSLVSPDIDSDWPSLFPCRHDAPPLSVALKNSSSSCELPYGEARLPLLLLYTAVLTVGLPANLLTVGLTWLQVRRNNVLAVYLLSLSLCDLTYLSTLPLWAVYVSAGHCWPWSSLACKLTGYVFFTNMYISISLLCCVSCDRYVAVVFSLESIGLRRQRLAALLVLAVVLLVGAAHLPVFTMREGDAAEGERRCFEPSGAVTGFSYVRFLLGFLLPLLVLLGANRGVLSSVRHSTGLRRQQKQRVGRLAAAVVLLFLVCFGPYHVILLLRAAPPLRATPPLQACLMERRLYTSYIVALGLSTVNSAANPLLYVLSSTSIRRDLQCCLMQVCGRRLPNRDQNQIQIQIQMQMQDSLEPNTAMERVETLSRQTPSR</sequence>
<feature type="transmembrane region" description="Helical" evidence="13">
    <location>
        <begin position="292"/>
        <end position="315"/>
    </location>
</feature>
<evidence type="ECO:0000256" key="2">
    <source>
        <dbReference type="ARBA" id="ARBA00010663"/>
    </source>
</evidence>
<keyword evidence="8" id="KW-1015">Disulfide bond</keyword>
<feature type="transmembrane region" description="Helical" evidence="13">
    <location>
        <begin position="249"/>
        <end position="272"/>
    </location>
</feature>
<comment type="similarity">
    <text evidence="2 12">Belongs to the G-protein coupled receptor 1 family.</text>
</comment>
<dbReference type="AlphaFoldDB" id="A0AAN8B7H9"/>
<evidence type="ECO:0000256" key="10">
    <source>
        <dbReference type="ARBA" id="ARBA00023180"/>
    </source>
</evidence>
<keyword evidence="10" id="KW-0325">Glycoprotein</keyword>
<comment type="caution">
    <text evidence="15">The sequence shown here is derived from an EMBL/GenBank/DDBJ whole genome shotgun (WGS) entry which is preliminary data.</text>
</comment>
<evidence type="ECO:0000256" key="3">
    <source>
        <dbReference type="ARBA" id="ARBA00022475"/>
    </source>
</evidence>
<dbReference type="PRINTS" id="PR01157">
    <property type="entry name" value="P2YPURNOCPTR"/>
</dbReference>
<keyword evidence="3" id="KW-1003">Cell membrane</keyword>
<evidence type="ECO:0000256" key="4">
    <source>
        <dbReference type="ARBA" id="ARBA00022692"/>
    </source>
</evidence>
<evidence type="ECO:0000313" key="16">
    <source>
        <dbReference type="Proteomes" id="UP001335648"/>
    </source>
</evidence>
<dbReference type="SUPFAM" id="SSF81321">
    <property type="entry name" value="Family A G protein-coupled receptor-like"/>
    <property type="match status" value="1"/>
</dbReference>
<evidence type="ECO:0000256" key="11">
    <source>
        <dbReference type="ARBA" id="ARBA00023224"/>
    </source>
</evidence>
<feature type="transmembrane region" description="Helical" evidence="13">
    <location>
        <begin position="123"/>
        <end position="149"/>
    </location>
</feature>
<proteinExistence type="inferred from homology"/>
<feature type="transmembrane region" description="Helical" evidence="13">
    <location>
        <begin position="161"/>
        <end position="181"/>
    </location>
</feature>
<keyword evidence="5 13" id="KW-1133">Transmembrane helix</keyword>
<accession>A0AAN8B7H9</accession>